<name>A0AAW9RW91_9BACT</name>
<gene>
    <name evidence="1" type="ORF">AAG747_08455</name>
</gene>
<evidence type="ECO:0008006" key="3">
    <source>
        <dbReference type="Google" id="ProtNLM"/>
    </source>
</evidence>
<dbReference type="EMBL" id="JBDKWZ010000004">
    <property type="protein sequence ID" value="MEN7547937.1"/>
    <property type="molecule type" value="Genomic_DNA"/>
</dbReference>
<dbReference type="SUPFAM" id="SSF110296">
    <property type="entry name" value="Oligoxyloglucan reducing end-specific cellobiohydrolase"/>
    <property type="match status" value="1"/>
</dbReference>
<dbReference type="PANTHER" id="PTHR47199">
    <property type="entry name" value="PHOTOSYSTEM II STABILITY/ASSEMBLY FACTOR HCF136, CHLOROPLASTIC"/>
    <property type="match status" value="1"/>
</dbReference>
<dbReference type="AlphaFoldDB" id="A0AAW9RW91"/>
<reference evidence="1 2" key="1">
    <citation type="submission" date="2024-04" db="EMBL/GenBank/DDBJ databases">
        <title>Novel genus in family Flammeovirgaceae.</title>
        <authorList>
            <person name="Nguyen T.H."/>
            <person name="Vuong T.Q."/>
            <person name="Le H."/>
            <person name="Kim S.-G."/>
        </authorList>
    </citation>
    <scope>NUCLEOTIDE SEQUENCE [LARGE SCALE GENOMIC DNA]</scope>
    <source>
        <strain evidence="1 2">JCM 23209</strain>
    </source>
</reference>
<dbReference type="Pfam" id="PF02012">
    <property type="entry name" value="BNR"/>
    <property type="match status" value="1"/>
</dbReference>
<evidence type="ECO:0000313" key="2">
    <source>
        <dbReference type="Proteomes" id="UP001403385"/>
    </source>
</evidence>
<dbReference type="Gene3D" id="2.130.10.10">
    <property type="entry name" value="YVTN repeat-like/Quinoprotein amine dehydrogenase"/>
    <property type="match status" value="2"/>
</dbReference>
<dbReference type="CDD" id="cd15482">
    <property type="entry name" value="Sialidase_non-viral"/>
    <property type="match status" value="1"/>
</dbReference>
<dbReference type="RefSeq" id="WP_346820719.1">
    <property type="nucleotide sequence ID" value="NZ_JBDKWZ010000004.1"/>
</dbReference>
<dbReference type="Proteomes" id="UP001403385">
    <property type="component" value="Unassembled WGS sequence"/>
</dbReference>
<comment type="caution">
    <text evidence="1">The sequence shown here is derived from an EMBL/GenBank/DDBJ whole genome shotgun (WGS) entry which is preliminary data.</text>
</comment>
<dbReference type="InterPro" id="IPR002860">
    <property type="entry name" value="BNR_rpt"/>
</dbReference>
<organism evidence="1 2">
    <name type="scientific">Rapidithrix thailandica</name>
    <dbReference type="NCBI Taxonomy" id="413964"/>
    <lineage>
        <taxon>Bacteria</taxon>
        <taxon>Pseudomonadati</taxon>
        <taxon>Bacteroidota</taxon>
        <taxon>Cytophagia</taxon>
        <taxon>Cytophagales</taxon>
        <taxon>Flammeovirgaceae</taxon>
        <taxon>Rapidithrix</taxon>
    </lineage>
</organism>
<keyword evidence="2" id="KW-1185">Reference proteome</keyword>
<proteinExistence type="predicted"/>
<accession>A0AAW9RW91</accession>
<protein>
    <recommendedName>
        <fullName evidence="3">Oxidoreductase</fullName>
    </recommendedName>
</protein>
<dbReference type="PROSITE" id="PS51257">
    <property type="entry name" value="PROKAR_LIPOPROTEIN"/>
    <property type="match status" value="1"/>
</dbReference>
<sequence>MKYCLFVILSFLIACTGNNKPEENKGVSLELHLQETPTTASLRGLSVVTTSVVWASGSGGTVIRTVDGGTSWQDCSVPGADSLDFRDIEAFNENVAVILSAGLPARVYKTEDGGKSWVLRYENTTQGVFFDAMDFWDNQEGVAFSDPVDGKLLMIRTQDQGNTWEEFTETERPETKEGEAGFAASGTCLTVLPPGHIWIGTGGKASRVFHSVDKGKSWEVANTPMLQGEASTGIFSLAFWNDKEGLAVGGNYLQDTLQKANAMHTTDGGKTWSLLSLEGTTAGYRSGLALGKTGGQKVALAVGTSGMDYSLDQGNSWQNFSKEGQHAVAFAPEGGVAWTSGADGKVMQLLIKEKSEKKPAL</sequence>
<dbReference type="InterPro" id="IPR015943">
    <property type="entry name" value="WD40/YVTN_repeat-like_dom_sf"/>
</dbReference>
<dbReference type="PANTHER" id="PTHR47199:SF2">
    <property type="entry name" value="PHOTOSYSTEM II STABILITY_ASSEMBLY FACTOR HCF136, CHLOROPLASTIC"/>
    <property type="match status" value="1"/>
</dbReference>
<evidence type="ECO:0000313" key="1">
    <source>
        <dbReference type="EMBL" id="MEN7547937.1"/>
    </source>
</evidence>